<protein>
    <recommendedName>
        <fullName evidence="7">Tubulin-tyrosine ligase family protein</fullName>
    </recommendedName>
</protein>
<dbReference type="GO" id="GO:0005524">
    <property type="term" value="F:ATP binding"/>
    <property type="evidence" value="ECO:0007669"/>
    <property type="project" value="UniProtKB-KW"/>
</dbReference>
<evidence type="ECO:0000256" key="2">
    <source>
        <dbReference type="ARBA" id="ARBA00022741"/>
    </source>
</evidence>
<accession>A0A8S1VHY6</accession>
<keyword evidence="6" id="KW-1185">Reference proteome</keyword>
<evidence type="ECO:0000256" key="3">
    <source>
        <dbReference type="ARBA" id="ARBA00022840"/>
    </source>
</evidence>
<evidence type="ECO:0000313" key="6">
    <source>
        <dbReference type="Proteomes" id="UP000683925"/>
    </source>
</evidence>
<dbReference type="PANTHER" id="PTHR12241:SF147">
    <property type="entry name" value="TUBULIN POLYGLUTAMYLASE TTLL7"/>
    <property type="match status" value="1"/>
</dbReference>
<feature type="region of interest" description="Disordered" evidence="4">
    <location>
        <begin position="461"/>
        <end position="546"/>
    </location>
</feature>
<dbReference type="OrthoDB" id="202825at2759"/>
<evidence type="ECO:0000313" key="5">
    <source>
        <dbReference type="EMBL" id="CAD8176587.1"/>
    </source>
</evidence>
<dbReference type="GO" id="GO:0070740">
    <property type="term" value="F:tubulin-glutamic acid ligase activity"/>
    <property type="evidence" value="ECO:0007669"/>
    <property type="project" value="TreeGrafter"/>
</dbReference>
<dbReference type="PANTHER" id="PTHR12241">
    <property type="entry name" value="TUBULIN POLYGLUTAMYLASE"/>
    <property type="match status" value="1"/>
</dbReference>
<name>A0A8S1VHY6_PAROT</name>
<comment type="caution">
    <text evidence="5">The sequence shown here is derived from an EMBL/GenBank/DDBJ whole genome shotgun (WGS) entry which is preliminary data.</text>
</comment>
<dbReference type="GO" id="GO:0000226">
    <property type="term" value="P:microtubule cytoskeleton organization"/>
    <property type="evidence" value="ECO:0007669"/>
    <property type="project" value="TreeGrafter"/>
</dbReference>
<reference evidence="5" key="1">
    <citation type="submission" date="2021-01" db="EMBL/GenBank/DDBJ databases">
        <authorList>
            <consortium name="Genoscope - CEA"/>
            <person name="William W."/>
        </authorList>
    </citation>
    <scope>NUCLEOTIDE SEQUENCE</scope>
</reference>
<evidence type="ECO:0000256" key="1">
    <source>
        <dbReference type="ARBA" id="ARBA00022598"/>
    </source>
</evidence>
<dbReference type="PROSITE" id="PS51221">
    <property type="entry name" value="TTL"/>
    <property type="match status" value="1"/>
</dbReference>
<gene>
    <name evidence="5" type="ORF">POCTA_138.1.T0670168</name>
</gene>
<evidence type="ECO:0000256" key="4">
    <source>
        <dbReference type="SAM" id="MobiDB-lite"/>
    </source>
</evidence>
<dbReference type="OMA" id="KINTPQM"/>
<dbReference type="InterPro" id="IPR004344">
    <property type="entry name" value="TTL/TTLL_fam"/>
</dbReference>
<feature type="compositionally biased region" description="Basic and acidic residues" evidence="4">
    <location>
        <begin position="504"/>
        <end position="516"/>
    </location>
</feature>
<organism evidence="5 6">
    <name type="scientific">Paramecium octaurelia</name>
    <dbReference type="NCBI Taxonomy" id="43137"/>
    <lineage>
        <taxon>Eukaryota</taxon>
        <taxon>Sar</taxon>
        <taxon>Alveolata</taxon>
        <taxon>Ciliophora</taxon>
        <taxon>Intramacronucleata</taxon>
        <taxon>Oligohymenophorea</taxon>
        <taxon>Peniculida</taxon>
        <taxon>Parameciidae</taxon>
        <taxon>Paramecium</taxon>
    </lineage>
</organism>
<dbReference type="AlphaFoldDB" id="A0A8S1VHY6"/>
<dbReference type="GO" id="GO:0036064">
    <property type="term" value="C:ciliary basal body"/>
    <property type="evidence" value="ECO:0007669"/>
    <property type="project" value="TreeGrafter"/>
</dbReference>
<keyword evidence="3" id="KW-0067">ATP-binding</keyword>
<keyword evidence="1" id="KW-0436">Ligase</keyword>
<dbReference type="GO" id="GO:0015631">
    <property type="term" value="F:tubulin binding"/>
    <property type="evidence" value="ECO:0007669"/>
    <property type="project" value="TreeGrafter"/>
</dbReference>
<feature type="region of interest" description="Disordered" evidence="4">
    <location>
        <begin position="1"/>
        <end position="28"/>
    </location>
</feature>
<proteinExistence type="predicted"/>
<evidence type="ECO:0008006" key="7">
    <source>
        <dbReference type="Google" id="ProtNLM"/>
    </source>
</evidence>
<dbReference type="Pfam" id="PF03133">
    <property type="entry name" value="TTL"/>
    <property type="match status" value="1"/>
</dbReference>
<dbReference type="Proteomes" id="UP000683925">
    <property type="component" value="Unassembled WGS sequence"/>
</dbReference>
<sequence length="595" mass="69780">MLQKQTKKSKEGEPLFNGSFKDNNETDDKRKKNKLIMNVSDTKYDVVKFVGKKLFKWVLQYEPDGVNWDMFWTDAAVQPETLGKMQPHQKINHFPGMYSLARKNHLGRNLMKMRKQFPNDYKFFPQTWLLPAEYGDFKNQFVKGKVRTFIVKPEASCQGKGIFLTRNINGINPTDHYVAQRYMHRPFLIDGLKFDLRVYVLLAGTDPMRIYVYQDGLVRFATEPYVTPTSNNLEDVCMHLTNYAINKENPNFVYNNDATKMDIGHKRSIKSVFGKLQEEGHNIKKLWQDMYNLFIKTFCTVQPILSHHYKSCQPDNYANNMCFEILGFDIFINDKLKPFLLEVNHTPSFTTDTPLDSFIKKNLIRDTLKLINVSLRAKEEIIASRKEQLQQRVLTGKKQKLTQEQKQILIQQCSEQRDKYENINLGEYVKIFPLEDAHEYNKFIQFASLLQDNWTGANIKRNQKKEQSETPVIQVSKPPDNPIKKINTPQILPKINKKQSKLHKLTDSDRNTESKSKTQSSSRKSTKEQTRKVSYPQLPKQHQSMKNLQLQQQQQLIPTQQEQQKLCLQPKLFELDMASPKKDHFLKIKYYINSN</sequence>
<dbReference type="EMBL" id="CAJJDP010000066">
    <property type="protein sequence ID" value="CAD8176587.1"/>
    <property type="molecule type" value="Genomic_DNA"/>
</dbReference>
<keyword evidence="2" id="KW-0547">Nucleotide-binding</keyword>